<dbReference type="AlphaFoldDB" id="A0A0J7JTP8"/>
<dbReference type="EMBL" id="LBMM01033008">
    <property type="protein sequence ID" value="KMQ81658.1"/>
    <property type="molecule type" value="Genomic_DNA"/>
</dbReference>
<accession>A0A0J7JTP8</accession>
<organism evidence="1 2">
    <name type="scientific">Lasius niger</name>
    <name type="common">Black garden ant</name>
    <dbReference type="NCBI Taxonomy" id="67767"/>
    <lineage>
        <taxon>Eukaryota</taxon>
        <taxon>Metazoa</taxon>
        <taxon>Ecdysozoa</taxon>
        <taxon>Arthropoda</taxon>
        <taxon>Hexapoda</taxon>
        <taxon>Insecta</taxon>
        <taxon>Pterygota</taxon>
        <taxon>Neoptera</taxon>
        <taxon>Endopterygota</taxon>
        <taxon>Hymenoptera</taxon>
        <taxon>Apocrita</taxon>
        <taxon>Aculeata</taxon>
        <taxon>Formicoidea</taxon>
        <taxon>Formicidae</taxon>
        <taxon>Formicinae</taxon>
        <taxon>Lasius</taxon>
        <taxon>Lasius</taxon>
    </lineage>
</organism>
<evidence type="ECO:0000313" key="2">
    <source>
        <dbReference type="Proteomes" id="UP000036403"/>
    </source>
</evidence>
<sequence>MTTTQKTKVSPALDGRAELREVLLASGDTSRLRNIKLHLGKSDATVDELAAYTAGIIKAAKAGRLPSSSSFKKDFNEDAMDAFLKTINS</sequence>
<keyword evidence="2" id="KW-1185">Reference proteome</keyword>
<proteinExistence type="predicted"/>
<name>A0A0J7JTP8_LASNI</name>
<gene>
    <name evidence="1" type="ORF">RF55_25619</name>
</gene>
<dbReference type="Proteomes" id="UP000036403">
    <property type="component" value="Unassembled WGS sequence"/>
</dbReference>
<evidence type="ECO:0000313" key="1">
    <source>
        <dbReference type="EMBL" id="KMQ81658.1"/>
    </source>
</evidence>
<reference evidence="1 2" key="1">
    <citation type="submission" date="2015-04" db="EMBL/GenBank/DDBJ databases">
        <title>Lasius niger genome sequencing.</title>
        <authorList>
            <person name="Konorov E.A."/>
            <person name="Nikitin M.A."/>
            <person name="Kirill M.V."/>
            <person name="Chang P."/>
        </authorList>
    </citation>
    <scope>NUCLEOTIDE SEQUENCE [LARGE SCALE GENOMIC DNA]</scope>
    <source>
        <tissue evidence="1">Whole</tissue>
    </source>
</reference>
<dbReference type="PaxDb" id="67767-A0A0J7JTP8"/>
<protein>
    <submittedName>
        <fullName evidence="1">Uncharacterized protein</fullName>
    </submittedName>
</protein>
<comment type="caution">
    <text evidence="1">The sequence shown here is derived from an EMBL/GenBank/DDBJ whole genome shotgun (WGS) entry which is preliminary data.</text>
</comment>